<feature type="signal peptide" evidence="2">
    <location>
        <begin position="1"/>
        <end position="25"/>
    </location>
</feature>
<name>A0ABP5BHU4_9MICO</name>
<protein>
    <recommendedName>
        <fullName evidence="5">Lipoprotein</fullName>
    </recommendedName>
</protein>
<evidence type="ECO:0000256" key="1">
    <source>
        <dbReference type="SAM" id="MobiDB-lite"/>
    </source>
</evidence>
<dbReference type="RefSeq" id="WP_157416643.1">
    <property type="nucleotide sequence ID" value="NZ_BAAAMK010000001.1"/>
</dbReference>
<feature type="chain" id="PRO_5046296050" description="Lipoprotein" evidence="2">
    <location>
        <begin position="26"/>
        <end position="242"/>
    </location>
</feature>
<accession>A0ABP5BHU4</accession>
<gene>
    <name evidence="3" type="ORF">GCM10009717_08920</name>
</gene>
<feature type="region of interest" description="Disordered" evidence="1">
    <location>
        <begin position="38"/>
        <end position="57"/>
    </location>
</feature>
<evidence type="ECO:0000256" key="2">
    <source>
        <dbReference type="SAM" id="SignalP"/>
    </source>
</evidence>
<comment type="caution">
    <text evidence="3">The sequence shown here is derived from an EMBL/GenBank/DDBJ whole genome shotgun (WGS) entry which is preliminary data.</text>
</comment>
<evidence type="ECO:0000313" key="4">
    <source>
        <dbReference type="Proteomes" id="UP001499954"/>
    </source>
</evidence>
<organism evidence="3 4">
    <name type="scientific">Agromyces allii</name>
    <dbReference type="NCBI Taxonomy" id="393607"/>
    <lineage>
        <taxon>Bacteria</taxon>
        <taxon>Bacillati</taxon>
        <taxon>Actinomycetota</taxon>
        <taxon>Actinomycetes</taxon>
        <taxon>Micrococcales</taxon>
        <taxon>Microbacteriaceae</taxon>
        <taxon>Agromyces</taxon>
    </lineage>
</organism>
<reference evidence="4" key="1">
    <citation type="journal article" date="2019" name="Int. J. Syst. Evol. Microbiol.">
        <title>The Global Catalogue of Microorganisms (GCM) 10K type strain sequencing project: providing services to taxonomists for standard genome sequencing and annotation.</title>
        <authorList>
            <consortium name="The Broad Institute Genomics Platform"/>
            <consortium name="The Broad Institute Genome Sequencing Center for Infectious Disease"/>
            <person name="Wu L."/>
            <person name="Ma J."/>
        </authorList>
    </citation>
    <scope>NUCLEOTIDE SEQUENCE [LARGE SCALE GENOMIC DNA]</scope>
    <source>
        <strain evidence="4">JCM 13584</strain>
    </source>
</reference>
<keyword evidence="2" id="KW-0732">Signal</keyword>
<dbReference type="EMBL" id="BAAAMK010000001">
    <property type="protein sequence ID" value="GAA1944748.1"/>
    <property type="molecule type" value="Genomic_DNA"/>
</dbReference>
<evidence type="ECO:0000313" key="3">
    <source>
        <dbReference type="EMBL" id="GAA1944748.1"/>
    </source>
</evidence>
<evidence type="ECO:0008006" key="5">
    <source>
        <dbReference type="Google" id="ProtNLM"/>
    </source>
</evidence>
<sequence>MSHFPTIRRALASAAILALATTLLAGCSAAAEPPTALSPVVSEAPAPTPTPTPSPTETTAAAIVLAPDALRVLAADDTVITSFDYYEDDAASVVVALDELMGESAATEEVHGSQETLPATRHTWGSLTLVEYRYVDGWDRSKLMPTRAPSFSVELTGSDSNGIELATADGTSVGRSWAELQADPAFLIAGECAHAYTESVEREITWYDGSLRMERIVVDLVPSGDAGSLAIVRAPVVETGCV</sequence>
<keyword evidence="4" id="KW-1185">Reference proteome</keyword>
<dbReference type="Proteomes" id="UP001499954">
    <property type="component" value="Unassembled WGS sequence"/>
</dbReference>
<proteinExistence type="predicted"/>